<keyword evidence="8 17" id="KW-0067">ATP-binding</keyword>
<keyword evidence="10" id="KW-0175">Coiled coil</keyword>
<evidence type="ECO:0000256" key="3">
    <source>
        <dbReference type="ARBA" id="ARBA00012552"/>
    </source>
</evidence>
<keyword evidence="5 17" id="KW-0547">Nucleotide-binding</keyword>
<dbReference type="FunFam" id="3.40.50.300:FF:000079">
    <property type="entry name" value="probable ATP-dependent RNA helicase DDX17"/>
    <property type="match status" value="1"/>
</dbReference>
<evidence type="ECO:0000256" key="15">
    <source>
        <dbReference type="ARBA" id="ARBA00075438"/>
    </source>
</evidence>
<dbReference type="FunFam" id="3.40.50.300:FF:000524">
    <property type="entry name" value="ATP-dependent RNA helicase DDX42"/>
    <property type="match status" value="1"/>
</dbReference>
<dbReference type="EC" id="3.6.4.13" evidence="3"/>
<evidence type="ECO:0000256" key="1">
    <source>
        <dbReference type="ARBA" id="ARBA00004123"/>
    </source>
</evidence>
<dbReference type="GO" id="GO:0003724">
    <property type="term" value="F:RNA helicase activity"/>
    <property type="evidence" value="ECO:0007669"/>
    <property type="project" value="UniProtKB-EC"/>
</dbReference>
<feature type="compositionally biased region" description="Polar residues" evidence="18">
    <location>
        <begin position="1"/>
        <end position="23"/>
    </location>
</feature>
<feature type="region of interest" description="Disordered" evidence="18">
    <location>
        <begin position="621"/>
        <end position="647"/>
    </location>
</feature>
<evidence type="ECO:0000259" key="21">
    <source>
        <dbReference type="PROSITE" id="PS51195"/>
    </source>
</evidence>
<accession>A0A6F9DA16</accession>
<dbReference type="GO" id="GO:0005634">
    <property type="term" value="C:nucleus"/>
    <property type="evidence" value="ECO:0007669"/>
    <property type="project" value="UniProtKB-SubCell"/>
</dbReference>
<feature type="domain" description="Helicase C-terminal" evidence="20">
    <location>
        <begin position="465"/>
        <end position="610"/>
    </location>
</feature>
<dbReference type="AlphaFoldDB" id="A0A6F9DA16"/>
<organism evidence="22">
    <name type="scientific">Phallusia mammillata</name>
    <dbReference type="NCBI Taxonomy" id="59560"/>
    <lineage>
        <taxon>Eukaryota</taxon>
        <taxon>Metazoa</taxon>
        <taxon>Chordata</taxon>
        <taxon>Tunicata</taxon>
        <taxon>Ascidiacea</taxon>
        <taxon>Phlebobranchia</taxon>
        <taxon>Ascidiidae</taxon>
        <taxon>Phallusia</taxon>
    </lineage>
</organism>
<feature type="compositionally biased region" description="Basic residues" evidence="18">
    <location>
        <begin position="700"/>
        <end position="711"/>
    </location>
</feature>
<comment type="catalytic activity">
    <reaction evidence="12">
        <text>ATP + H2O = ADP + phosphate + H(+)</text>
        <dbReference type="Rhea" id="RHEA:13065"/>
        <dbReference type="ChEBI" id="CHEBI:15377"/>
        <dbReference type="ChEBI" id="CHEBI:15378"/>
        <dbReference type="ChEBI" id="CHEBI:30616"/>
        <dbReference type="ChEBI" id="CHEBI:43474"/>
        <dbReference type="ChEBI" id="CHEBI:456216"/>
        <dbReference type="EC" id="3.6.4.13"/>
    </reaction>
</comment>
<gene>
    <name evidence="22" type="primary">Ddx42</name>
</gene>
<dbReference type="SUPFAM" id="SSF52540">
    <property type="entry name" value="P-loop containing nucleoside triphosphate hydrolases"/>
    <property type="match status" value="2"/>
</dbReference>
<dbReference type="InterPro" id="IPR014014">
    <property type="entry name" value="RNA_helicase_DEAD_Q_motif"/>
</dbReference>
<evidence type="ECO:0000256" key="4">
    <source>
        <dbReference type="ARBA" id="ARBA00022490"/>
    </source>
</evidence>
<feature type="compositionally biased region" description="Polar residues" evidence="18">
    <location>
        <begin position="681"/>
        <end position="692"/>
    </location>
</feature>
<keyword evidence="9" id="KW-0694">RNA-binding</keyword>
<dbReference type="InterPro" id="IPR001650">
    <property type="entry name" value="Helicase_C-like"/>
</dbReference>
<evidence type="ECO:0000256" key="16">
    <source>
        <dbReference type="PROSITE-ProRule" id="PRU00552"/>
    </source>
</evidence>
<evidence type="ECO:0000256" key="11">
    <source>
        <dbReference type="ARBA" id="ARBA00023242"/>
    </source>
</evidence>
<evidence type="ECO:0000256" key="18">
    <source>
        <dbReference type="SAM" id="MobiDB-lite"/>
    </source>
</evidence>
<dbReference type="PROSITE" id="PS00039">
    <property type="entry name" value="DEAD_ATP_HELICASE"/>
    <property type="match status" value="1"/>
</dbReference>
<evidence type="ECO:0000256" key="17">
    <source>
        <dbReference type="RuleBase" id="RU000492"/>
    </source>
</evidence>
<evidence type="ECO:0000256" key="13">
    <source>
        <dbReference type="ARBA" id="ARBA00061633"/>
    </source>
</evidence>
<feature type="compositionally biased region" description="Acidic residues" evidence="18">
    <location>
        <begin position="51"/>
        <end position="66"/>
    </location>
</feature>
<feature type="domain" description="Helicase ATP-binding" evidence="19">
    <location>
        <begin position="262"/>
        <end position="437"/>
    </location>
</feature>
<dbReference type="InterPro" id="IPR014001">
    <property type="entry name" value="Helicase_ATP-bd"/>
</dbReference>
<feature type="region of interest" description="Disordered" evidence="18">
    <location>
        <begin position="681"/>
        <end position="711"/>
    </location>
</feature>
<dbReference type="GO" id="GO:0003723">
    <property type="term" value="F:RNA binding"/>
    <property type="evidence" value="ECO:0007669"/>
    <property type="project" value="UniProtKB-KW"/>
</dbReference>
<dbReference type="PANTHER" id="PTHR47958">
    <property type="entry name" value="ATP-DEPENDENT RNA HELICASE DBP3"/>
    <property type="match status" value="1"/>
</dbReference>
<keyword evidence="4" id="KW-0963">Cytoplasm</keyword>
<evidence type="ECO:0000256" key="2">
    <source>
        <dbReference type="ARBA" id="ARBA00004496"/>
    </source>
</evidence>
<keyword evidence="7 17" id="KW-0347">Helicase</keyword>
<dbReference type="Gene3D" id="3.40.50.300">
    <property type="entry name" value="P-loop containing nucleotide triphosphate hydrolases"/>
    <property type="match status" value="2"/>
</dbReference>
<dbReference type="Pfam" id="PF00270">
    <property type="entry name" value="DEAD"/>
    <property type="match status" value="1"/>
</dbReference>
<evidence type="ECO:0000256" key="5">
    <source>
        <dbReference type="ARBA" id="ARBA00022741"/>
    </source>
</evidence>
<dbReference type="PROSITE" id="PS51194">
    <property type="entry name" value="HELICASE_CTER"/>
    <property type="match status" value="1"/>
</dbReference>
<dbReference type="InterPro" id="IPR000629">
    <property type="entry name" value="RNA-helicase_DEAD-box_CS"/>
</dbReference>
<sequence>MSYSKSYRNFQPASSETNAQGYNRQAIVGNVGPGFGGSTSKMGTKRKKLDDDDDDYFDDVDAEPTESEILAACPFLSEEEKQQINNKDDEEDPLDAFMAGIENEVQKQTTKVEANVEKDRGVRDDLEDLDSEELYFKYMEENPNAGKMFLDDEDQVEYDEEGNPIPVAPTNKRLIDPLPVIYHSEIEYKPFEKNFYVEHEEIRQLSNPQVIELRQKLGVKVSGFFPPKPVSSFGHFGFDAKLLSVIRKQEYTQPTPIQAQGIPCGLSGRDVIGIAKTGSGKTAAFIWPLLVHIMDQPNLKKGDGPIGLIVAPTRELCQQIHAECRRFGKAYGINTACCFGGGNMYEQQKALAEGCEIVAATPGRIIDHVKKGNTNLLRVTYLVFDEADRMFEMGFEYQVRSIANQVRPSRQTLLFSATFRKRIERLARAILTDPVRIVQGDIGEANTDVTQIVEVFKAPTFKWKWLTSRIVPFTSEGSLLIFVTKKANAEELAINLKNEGFDVALIHGDMNQFDRNTVITKFKKNQVATLVATDVAARGLDIPSIKNVINYDVARDIDTHTHRIGRTGRAGQKGTAYTLITQRETQFAGDLVRNMESANQRVPEPLMQLALQNQKFRNSRYKQGRGKQITSFPVRDRPGLGAASSNTASAFRQATAGVLGGRASSIKEYFKNQYKSNFVQSTDSKNAETWNSGDAFKHPDSKKKKKSRWDS</sequence>
<dbReference type="InterPro" id="IPR011545">
    <property type="entry name" value="DEAD/DEAH_box_helicase_dom"/>
</dbReference>
<evidence type="ECO:0000259" key="19">
    <source>
        <dbReference type="PROSITE" id="PS51192"/>
    </source>
</evidence>
<name>A0A6F9DA16_9ASCI</name>
<dbReference type="InterPro" id="IPR027417">
    <property type="entry name" value="P-loop_NTPase"/>
</dbReference>
<comment type="subcellular location">
    <subcellularLocation>
        <location evidence="2">Cytoplasm</location>
    </subcellularLocation>
    <subcellularLocation>
        <location evidence="1">Nucleus</location>
    </subcellularLocation>
</comment>
<keyword evidence="6 17" id="KW-0378">Hydrolase</keyword>
<dbReference type="GO" id="GO:0016787">
    <property type="term" value="F:hydrolase activity"/>
    <property type="evidence" value="ECO:0007669"/>
    <property type="project" value="UniProtKB-KW"/>
</dbReference>
<dbReference type="SMART" id="SM00487">
    <property type="entry name" value="DEXDc"/>
    <property type="match status" value="1"/>
</dbReference>
<evidence type="ECO:0000259" key="20">
    <source>
        <dbReference type="PROSITE" id="PS51194"/>
    </source>
</evidence>
<evidence type="ECO:0000256" key="12">
    <source>
        <dbReference type="ARBA" id="ARBA00047984"/>
    </source>
</evidence>
<feature type="region of interest" description="Disordered" evidence="18">
    <location>
        <begin position="1"/>
        <end position="91"/>
    </location>
</feature>
<reference evidence="22" key="1">
    <citation type="submission" date="2020-04" db="EMBL/GenBank/DDBJ databases">
        <authorList>
            <person name="Neveu A P."/>
        </authorList>
    </citation>
    <scope>NUCLEOTIDE SEQUENCE</scope>
    <source>
        <tissue evidence="22">Whole embryo</tissue>
    </source>
</reference>
<dbReference type="Pfam" id="PF00271">
    <property type="entry name" value="Helicase_C"/>
    <property type="match status" value="1"/>
</dbReference>
<evidence type="ECO:0000313" key="22">
    <source>
        <dbReference type="EMBL" id="CAB3237061.1"/>
    </source>
</evidence>
<dbReference type="GO" id="GO:0005524">
    <property type="term" value="F:ATP binding"/>
    <property type="evidence" value="ECO:0007669"/>
    <property type="project" value="UniProtKB-KW"/>
</dbReference>
<protein>
    <recommendedName>
        <fullName evidence="14">ATP-dependent RNA helicase DDX42</fullName>
        <ecNumber evidence="3">3.6.4.13</ecNumber>
    </recommendedName>
    <alternativeName>
        <fullName evidence="15">DEAD box protein 42</fullName>
    </alternativeName>
</protein>
<dbReference type="CDD" id="cd17952">
    <property type="entry name" value="DEADc_DDX42"/>
    <property type="match status" value="1"/>
</dbReference>
<evidence type="ECO:0000256" key="7">
    <source>
        <dbReference type="ARBA" id="ARBA00022806"/>
    </source>
</evidence>
<comment type="similarity">
    <text evidence="13">Belongs to the DEAD box helicase family. DDX42 subfamily.</text>
</comment>
<evidence type="ECO:0000256" key="6">
    <source>
        <dbReference type="ARBA" id="ARBA00022801"/>
    </source>
</evidence>
<dbReference type="PROSITE" id="PS51192">
    <property type="entry name" value="HELICASE_ATP_BIND_1"/>
    <property type="match status" value="1"/>
</dbReference>
<proteinExistence type="evidence at transcript level"/>
<evidence type="ECO:0000256" key="10">
    <source>
        <dbReference type="ARBA" id="ARBA00023054"/>
    </source>
</evidence>
<dbReference type="GO" id="GO:0005737">
    <property type="term" value="C:cytoplasm"/>
    <property type="evidence" value="ECO:0007669"/>
    <property type="project" value="UniProtKB-SubCell"/>
</dbReference>
<feature type="short sequence motif" description="Q motif" evidence="16">
    <location>
        <begin position="231"/>
        <end position="259"/>
    </location>
</feature>
<evidence type="ECO:0000256" key="14">
    <source>
        <dbReference type="ARBA" id="ARBA00068282"/>
    </source>
</evidence>
<dbReference type="CDD" id="cd18787">
    <property type="entry name" value="SF2_C_DEAD"/>
    <property type="match status" value="1"/>
</dbReference>
<dbReference type="EMBL" id="LR784432">
    <property type="protein sequence ID" value="CAB3237061.1"/>
    <property type="molecule type" value="mRNA"/>
</dbReference>
<keyword evidence="11" id="KW-0539">Nucleus</keyword>
<evidence type="ECO:0000256" key="9">
    <source>
        <dbReference type="ARBA" id="ARBA00022884"/>
    </source>
</evidence>
<feature type="domain" description="DEAD-box RNA helicase Q" evidence="21">
    <location>
        <begin position="231"/>
        <end position="259"/>
    </location>
</feature>
<evidence type="ECO:0000256" key="8">
    <source>
        <dbReference type="ARBA" id="ARBA00022840"/>
    </source>
</evidence>
<dbReference type="PROSITE" id="PS51195">
    <property type="entry name" value="Q_MOTIF"/>
    <property type="match status" value="1"/>
</dbReference>
<dbReference type="SMART" id="SM00490">
    <property type="entry name" value="HELICc"/>
    <property type="match status" value="1"/>
</dbReference>